<dbReference type="InterPro" id="IPR036188">
    <property type="entry name" value="FAD/NAD-bd_sf"/>
</dbReference>
<dbReference type="Gene3D" id="3.50.50.60">
    <property type="entry name" value="FAD/NAD(P)-binding domain"/>
    <property type="match status" value="1"/>
</dbReference>
<reference evidence="3 4" key="1">
    <citation type="submission" date="2015-01" db="EMBL/GenBank/DDBJ databases">
        <title>The Genome Sequence of Rhinocladiella mackenzie CBS 650.93.</title>
        <authorList>
            <consortium name="The Broad Institute Genomics Platform"/>
            <person name="Cuomo C."/>
            <person name="de Hoog S."/>
            <person name="Gorbushina A."/>
            <person name="Stielow B."/>
            <person name="Teixiera M."/>
            <person name="Abouelleil A."/>
            <person name="Chapman S.B."/>
            <person name="Priest M."/>
            <person name="Young S.K."/>
            <person name="Wortman J."/>
            <person name="Nusbaum C."/>
            <person name="Birren B."/>
        </authorList>
    </citation>
    <scope>NUCLEOTIDE SEQUENCE [LARGE SCALE GENOMIC DNA]</scope>
    <source>
        <strain evidence="3 4">CBS 650.93</strain>
    </source>
</reference>
<dbReference type="OrthoDB" id="7777654at2759"/>
<dbReference type="PANTHER" id="PTHR10742:SF382">
    <property type="entry name" value="AMINE OXIDASE DOMAIN-CONTAINING PROTEIN"/>
    <property type="match status" value="1"/>
</dbReference>
<dbReference type="Proteomes" id="UP000053617">
    <property type="component" value="Unassembled WGS sequence"/>
</dbReference>
<sequence>MSFWALSVALLPLVFALNDPIRLEVRHRVDSQVANIHITIHGTDSLKGILITYGQCDAPSAQSAHHEIHRYDDDESDRLIWRIPESVPSTGCLSAWAKDVLVGRSQPIAIDFSLQHGRRKQKRQSSSATVVMDSANGIDSRGPWFDGVAALEGTHLTAVASESAKSKQIGIVGAGMAGLMTWLVLNEAGMANITILEASQRLDVGHSTDRELQMGPMRFPQAITYADTNETIRIKDHQIVSDLVEELNRRNAGNRNFTVSMIPFINSSPNGIVYRSGRRKPNGELPTVSDVAEDPSLEEIPTSPGQVAEINQVLGGITANQTFMNSLARNIFAAHKQWLTAGLDGLGGDSWSEFAYLHNYLKYAINDTLIALSGPFGQFTFWDAIYESFYFGATEWATIDGGLNRLPAAFHPLVDDAVMMNAKVQQISYNNGTRRVNITFHNGLNSTRPPRSATFDYAVLTPPLPVVRSWRLPAFSSALSTAIHTWPYDHGCKAALQFRTRFWEHLDRPIYGSCSTSTDTPGIGQICYPSYDVNSTGPGVVLASYITSTDAVRWLSASEDEYITYALNALAEIHGPIVYEQYTGNGTRYCWLLDPYEYAGWAQASVGMRQAFLPDFFRTEQGCILSGEATSFTSSWIASALESGIRAAVQLLLQLGLVDEAKVAVEKWMARWIEI</sequence>
<proteinExistence type="predicted"/>
<dbReference type="GO" id="GO:0001716">
    <property type="term" value="F:L-amino-acid oxidase activity"/>
    <property type="evidence" value="ECO:0007669"/>
    <property type="project" value="TreeGrafter"/>
</dbReference>
<dbReference type="GO" id="GO:0009063">
    <property type="term" value="P:amino acid catabolic process"/>
    <property type="evidence" value="ECO:0007669"/>
    <property type="project" value="TreeGrafter"/>
</dbReference>
<feature type="chain" id="PRO_5002242306" description="Amine oxidase domain-containing protein" evidence="1">
    <location>
        <begin position="17"/>
        <end position="675"/>
    </location>
</feature>
<protein>
    <recommendedName>
        <fullName evidence="2">Amine oxidase domain-containing protein</fullName>
    </recommendedName>
</protein>
<dbReference type="Gene3D" id="1.20.1440.240">
    <property type="match status" value="1"/>
</dbReference>
<dbReference type="HOGENOM" id="CLU_004498_8_2_1"/>
<dbReference type="AlphaFoldDB" id="A0A0D2FRH4"/>
<feature type="domain" description="Amine oxidase" evidence="2">
    <location>
        <begin position="176"/>
        <end position="652"/>
    </location>
</feature>
<feature type="signal peptide" evidence="1">
    <location>
        <begin position="1"/>
        <end position="16"/>
    </location>
</feature>
<keyword evidence="1" id="KW-0732">Signal</keyword>
<dbReference type="SUPFAM" id="SSF54373">
    <property type="entry name" value="FAD-linked reductases, C-terminal domain"/>
    <property type="match status" value="1"/>
</dbReference>
<evidence type="ECO:0000313" key="3">
    <source>
        <dbReference type="EMBL" id="KIX04782.1"/>
    </source>
</evidence>
<dbReference type="PANTHER" id="PTHR10742">
    <property type="entry name" value="FLAVIN MONOAMINE OXIDASE"/>
    <property type="match status" value="1"/>
</dbReference>
<dbReference type="VEuPathDB" id="FungiDB:Z518_05653"/>
<accession>A0A0D2FRH4</accession>
<keyword evidence="4" id="KW-1185">Reference proteome</keyword>
<dbReference type="EMBL" id="KN847478">
    <property type="protein sequence ID" value="KIX04782.1"/>
    <property type="molecule type" value="Genomic_DNA"/>
</dbReference>
<dbReference type="STRING" id="1442369.A0A0D2FRH4"/>
<dbReference type="SUPFAM" id="SSF51905">
    <property type="entry name" value="FAD/NAD(P)-binding domain"/>
    <property type="match status" value="1"/>
</dbReference>
<dbReference type="RefSeq" id="XP_013271918.1">
    <property type="nucleotide sequence ID" value="XM_013416464.1"/>
</dbReference>
<gene>
    <name evidence="3" type="ORF">Z518_05653</name>
</gene>
<dbReference type="Gene3D" id="3.90.660.10">
    <property type="match status" value="1"/>
</dbReference>
<dbReference type="InterPro" id="IPR050281">
    <property type="entry name" value="Flavin_monoamine_oxidase"/>
</dbReference>
<dbReference type="InterPro" id="IPR002937">
    <property type="entry name" value="Amino_oxidase"/>
</dbReference>
<dbReference type="Pfam" id="PF01593">
    <property type="entry name" value="Amino_oxidase"/>
    <property type="match status" value="1"/>
</dbReference>
<evidence type="ECO:0000256" key="1">
    <source>
        <dbReference type="SAM" id="SignalP"/>
    </source>
</evidence>
<organism evidence="3 4">
    <name type="scientific">Rhinocladiella mackenziei CBS 650.93</name>
    <dbReference type="NCBI Taxonomy" id="1442369"/>
    <lineage>
        <taxon>Eukaryota</taxon>
        <taxon>Fungi</taxon>
        <taxon>Dikarya</taxon>
        <taxon>Ascomycota</taxon>
        <taxon>Pezizomycotina</taxon>
        <taxon>Eurotiomycetes</taxon>
        <taxon>Chaetothyriomycetidae</taxon>
        <taxon>Chaetothyriales</taxon>
        <taxon>Herpotrichiellaceae</taxon>
        <taxon>Rhinocladiella</taxon>
    </lineage>
</organism>
<evidence type="ECO:0000313" key="4">
    <source>
        <dbReference type="Proteomes" id="UP000053617"/>
    </source>
</evidence>
<name>A0A0D2FRH4_9EURO</name>
<evidence type="ECO:0000259" key="2">
    <source>
        <dbReference type="Pfam" id="PF01593"/>
    </source>
</evidence>
<dbReference type="GeneID" id="25293724"/>